<organism evidence="1 2">
    <name type="scientific">Nibea albiflora</name>
    <name type="common">Yellow drum</name>
    <name type="synonym">Corvina albiflora</name>
    <dbReference type="NCBI Taxonomy" id="240163"/>
    <lineage>
        <taxon>Eukaryota</taxon>
        <taxon>Metazoa</taxon>
        <taxon>Chordata</taxon>
        <taxon>Craniata</taxon>
        <taxon>Vertebrata</taxon>
        <taxon>Euteleostomi</taxon>
        <taxon>Actinopterygii</taxon>
        <taxon>Neopterygii</taxon>
        <taxon>Teleostei</taxon>
        <taxon>Neoteleostei</taxon>
        <taxon>Acanthomorphata</taxon>
        <taxon>Eupercaria</taxon>
        <taxon>Sciaenidae</taxon>
        <taxon>Nibea</taxon>
    </lineage>
</organism>
<name>A0ACB7FFA6_NIBAL</name>
<dbReference type="Proteomes" id="UP000805704">
    <property type="component" value="Chromosome 12"/>
</dbReference>
<proteinExistence type="predicted"/>
<evidence type="ECO:0000313" key="1">
    <source>
        <dbReference type="EMBL" id="KAG8012874.1"/>
    </source>
</evidence>
<keyword evidence="2" id="KW-1185">Reference proteome</keyword>
<dbReference type="EMBL" id="CM024800">
    <property type="protein sequence ID" value="KAG8012874.1"/>
    <property type="molecule type" value="Genomic_DNA"/>
</dbReference>
<sequence length="72" mass="8032">MKDIAEQDSKNPDMSDAIDTSKSFGVEFDEDELLAELERLEKTLDESLFENDGIEERVQCAEVAPTALPSQP</sequence>
<gene>
    <name evidence="1" type="ORF">GBF38_020811</name>
</gene>
<comment type="caution">
    <text evidence="1">The sequence shown here is derived from an EMBL/GenBank/DDBJ whole genome shotgun (WGS) entry which is preliminary data.</text>
</comment>
<reference evidence="1" key="1">
    <citation type="submission" date="2020-04" db="EMBL/GenBank/DDBJ databases">
        <title>A chromosome-scale assembly and high-density genetic map of the yellow drum (Nibea albiflora) genome.</title>
        <authorList>
            <person name="Xu D."/>
            <person name="Zhang W."/>
            <person name="Chen R."/>
            <person name="Tan P."/>
            <person name="Wang L."/>
            <person name="Song H."/>
            <person name="Tian L."/>
            <person name="Zhu Q."/>
            <person name="Wang B."/>
        </authorList>
    </citation>
    <scope>NUCLEOTIDE SEQUENCE</scope>
    <source>
        <strain evidence="1">ZJHYS-2018</strain>
    </source>
</reference>
<accession>A0ACB7FFA6</accession>
<protein>
    <submittedName>
        <fullName evidence="1">Uncharacterized protein</fullName>
    </submittedName>
</protein>
<feature type="non-terminal residue" evidence="1">
    <location>
        <position position="72"/>
    </location>
</feature>
<evidence type="ECO:0000313" key="2">
    <source>
        <dbReference type="Proteomes" id="UP000805704"/>
    </source>
</evidence>